<keyword evidence="1" id="KW-0812">Transmembrane</keyword>
<feature type="transmembrane region" description="Helical" evidence="1">
    <location>
        <begin position="270"/>
        <end position="290"/>
    </location>
</feature>
<gene>
    <name evidence="2" type="ORF">GSLYS_00016052001</name>
</gene>
<comment type="caution">
    <text evidence="2">The sequence shown here is derived from an EMBL/GenBank/DDBJ whole genome shotgun (WGS) entry which is preliminary data.</text>
</comment>
<organism evidence="2 3">
    <name type="scientific">Lymnaea stagnalis</name>
    <name type="common">Great pond snail</name>
    <name type="synonym">Helix stagnalis</name>
    <dbReference type="NCBI Taxonomy" id="6523"/>
    <lineage>
        <taxon>Eukaryota</taxon>
        <taxon>Metazoa</taxon>
        <taxon>Spiralia</taxon>
        <taxon>Lophotrochozoa</taxon>
        <taxon>Mollusca</taxon>
        <taxon>Gastropoda</taxon>
        <taxon>Heterobranchia</taxon>
        <taxon>Euthyneura</taxon>
        <taxon>Panpulmonata</taxon>
        <taxon>Hygrophila</taxon>
        <taxon>Lymnaeoidea</taxon>
        <taxon>Lymnaeidae</taxon>
        <taxon>Lymnaea</taxon>
    </lineage>
</organism>
<name>A0AAV2I757_LYMST</name>
<dbReference type="AlphaFoldDB" id="A0AAV2I757"/>
<keyword evidence="1" id="KW-0472">Membrane</keyword>
<sequence length="335" mass="38573">MKTKCTFEKSIAVNLSLIFSTCLVCIHCQNINLTYTATECAHGFIKEGEDVSLQTLINKDIDNISNAQMVWKSANSSIFKHFRTFNLTNSTEDYEVHHTLKNAKIFYRIPADMIYSGAHFVAKILLSDSREFESQILNFPHIYNGIPDTIKLFINGNETIMNETNCEIALTGCETNFLSSACDINILFVCESQHAPCLIELYTDKSYKVVKRKNYAEYHLHYIESENIILYMNYDLCTFSDRYKKKQCKIKTEKSNFSHDDPPDWQTPCIAMVVCNIVVIVLEFILCFVFKRVKRTHICQEICGCGFKCCRQKQFQSVSTSQPVEDRLRDATTTC</sequence>
<reference evidence="2 3" key="1">
    <citation type="submission" date="2024-04" db="EMBL/GenBank/DDBJ databases">
        <authorList>
            <consortium name="Genoscope - CEA"/>
            <person name="William W."/>
        </authorList>
    </citation>
    <scope>NUCLEOTIDE SEQUENCE [LARGE SCALE GENOMIC DNA]</scope>
</reference>
<evidence type="ECO:0000313" key="2">
    <source>
        <dbReference type="EMBL" id="CAL1542459.1"/>
    </source>
</evidence>
<keyword evidence="3" id="KW-1185">Reference proteome</keyword>
<accession>A0AAV2I757</accession>
<keyword evidence="1" id="KW-1133">Transmembrane helix</keyword>
<evidence type="ECO:0000256" key="1">
    <source>
        <dbReference type="SAM" id="Phobius"/>
    </source>
</evidence>
<dbReference type="EMBL" id="CAXITT010000487">
    <property type="protein sequence ID" value="CAL1542459.1"/>
    <property type="molecule type" value="Genomic_DNA"/>
</dbReference>
<proteinExistence type="predicted"/>
<protein>
    <submittedName>
        <fullName evidence="2">Uncharacterized protein</fullName>
    </submittedName>
</protein>
<evidence type="ECO:0000313" key="3">
    <source>
        <dbReference type="Proteomes" id="UP001497497"/>
    </source>
</evidence>
<dbReference type="Proteomes" id="UP001497497">
    <property type="component" value="Unassembled WGS sequence"/>
</dbReference>